<dbReference type="OrthoDB" id="7877317at2"/>
<reference evidence="2 3" key="1">
    <citation type="submission" date="2006-06" db="EMBL/GenBank/DDBJ databases">
        <authorList>
            <person name="Moran M.A."/>
            <person name="Ferriera S."/>
            <person name="Johnson J."/>
            <person name="Kravitz S."/>
            <person name="Beeson K."/>
            <person name="Sutton G."/>
            <person name="Rogers Y.-H."/>
            <person name="Friedman R."/>
            <person name="Frazier M."/>
            <person name="Venter J.C."/>
        </authorList>
    </citation>
    <scope>NUCLEOTIDE SEQUENCE [LARGE SCALE GENOMIC DNA]</scope>
    <source>
        <strain evidence="2 3">E-37</strain>
    </source>
</reference>
<evidence type="ECO:0000313" key="2">
    <source>
        <dbReference type="EMBL" id="EBA06375.1"/>
    </source>
</evidence>
<comment type="caution">
    <text evidence="2">The sequence shown here is derived from an EMBL/GenBank/DDBJ whole genome shotgun (WGS) entry which is preliminary data.</text>
</comment>
<gene>
    <name evidence="2" type="ORF">SSE37_18095</name>
</gene>
<protein>
    <submittedName>
        <fullName evidence="2">Uncharacterized protein</fullName>
    </submittedName>
</protein>
<keyword evidence="3" id="KW-1185">Reference proteome</keyword>
<feature type="transmembrane region" description="Helical" evidence="1">
    <location>
        <begin position="35"/>
        <end position="59"/>
    </location>
</feature>
<proteinExistence type="predicted"/>
<dbReference type="EMBL" id="AAYA01000016">
    <property type="protein sequence ID" value="EBA06375.1"/>
    <property type="molecule type" value="Genomic_DNA"/>
</dbReference>
<dbReference type="RefSeq" id="WP_005862692.1">
    <property type="nucleotide sequence ID" value="NZ_AAYA01000016.1"/>
</dbReference>
<evidence type="ECO:0000313" key="3">
    <source>
        <dbReference type="Proteomes" id="UP000005713"/>
    </source>
</evidence>
<keyword evidence="1" id="KW-0812">Transmembrane</keyword>
<feature type="transmembrane region" description="Helical" evidence="1">
    <location>
        <begin position="74"/>
        <end position="95"/>
    </location>
</feature>
<feature type="transmembrane region" description="Helical" evidence="1">
    <location>
        <begin position="6"/>
        <end position="23"/>
    </location>
</feature>
<keyword evidence="1" id="KW-1133">Transmembrane helix</keyword>
<organism evidence="2 3">
    <name type="scientific">Sagittula stellata (strain ATCC 700073 / DSM 11524 / E-37)</name>
    <dbReference type="NCBI Taxonomy" id="388399"/>
    <lineage>
        <taxon>Bacteria</taxon>
        <taxon>Pseudomonadati</taxon>
        <taxon>Pseudomonadota</taxon>
        <taxon>Alphaproteobacteria</taxon>
        <taxon>Rhodobacterales</taxon>
        <taxon>Roseobacteraceae</taxon>
        <taxon>Sagittula</taxon>
    </lineage>
</organism>
<evidence type="ECO:0000256" key="1">
    <source>
        <dbReference type="SAM" id="Phobius"/>
    </source>
</evidence>
<name>A3K8Z2_SAGS3</name>
<keyword evidence="1" id="KW-0472">Membrane</keyword>
<dbReference type="AlphaFoldDB" id="A3K8Z2"/>
<accession>A3K8Z2</accession>
<dbReference type="Proteomes" id="UP000005713">
    <property type="component" value="Unassembled WGS sequence"/>
</dbReference>
<sequence length="108" mass="11340">MITGLLIPTAILIALAVFVTRGLERLMPETVPGIAATALVSAVALVGLSACLFAVLYLLETPAAARLIGQTGGVLHFLLLGVQAGLVWGPILLLVSVTAPRRWRTNVW</sequence>